<dbReference type="GO" id="GO:0033969">
    <property type="term" value="F:gamma-glutamyl-gamma-aminobutyrate hydrolase activity"/>
    <property type="evidence" value="ECO:0007669"/>
    <property type="project" value="UniProtKB-EC"/>
</dbReference>
<dbReference type="Gene3D" id="3.40.50.880">
    <property type="match status" value="1"/>
</dbReference>
<protein>
    <submittedName>
        <fullName evidence="1">Gamma-glutamyl-gamma-aminobutyrate hydrolase PuuD</fullName>
        <ecNumber evidence="1">3.5.1.94</ecNumber>
    </submittedName>
</protein>
<dbReference type="InterPro" id="IPR011697">
    <property type="entry name" value="Peptidase_C26"/>
</dbReference>
<evidence type="ECO:0000313" key="1">
    <source>
        <dbReference type="EMBL" id="OIQ75169.1"/>
    </source>
</evidence>
<accession>A0A1J5PUN1</accession>
<dbReference type="AlphaFoldDB" id="A0A1J5PUN1"/>
<keyword evidence="1" id="KW-0378">Hydrolase</keyword>
<dbReference type="PANTHER" id="PTHR43235">
    <property type="entry name" value="GLUTAMINE AMIDOTRANSFERASE PB2B2.05-RELATED"/>
    <property type="match status" value="1"/>
</dbReference>
<dbReference type="Pfam" id="PF07722">
    <property type="entry name" value="Peptidase_C26"/>
    <property type="match status" value="1"/>
</dbReference>
<reference evidence="1" key="1">
    <citation type="submission" date="2016-10" db="EMBL/GenBank/DDBJ databases">
        <title>Sequence of Gallionella enrichment culture.</title>
        <authorList>
            <person name="Poehlein A."/>
            <person name="Muehling M."/>
            <person name="Daniel R."/>
        </authorList>
    </citation>
    <scope>NUCLEOTIDE SEQUENCE</scope>
</reference>
<organism evidence="1">
    <name type="scientific">mine drainage metagenome</name>
    <dbReference type="NCBI Taxonomy" id="410659"/>
    <lineage>
        <taxon>unclassified sequences</taxon>
        <taxon>metagenomes</taxon>
        <taxon>ecological metagenomes</taxon>
    </lineage>
</organism>
<dbReference type="PANTHER" id="PTHR43235:SF1">
    <property type="entry name" value="GLUTAMINE AMIDOTRANSFERASE PB2B2.05-RELATED"/>
    <property type="match status" value="1"/>
</dbReference>
<dbReference type="GO" id="GO:0005829">
    <property type="term" value="C:cytosol"/>
    <property type="evidence" value="ECO:0007669"/>
    <property type="project" value="TreeGrafter"/>
</dbReference>
<dbReference type="InterPro" id="IPR044668">
    <property type="entry name" value="PuuD-like"/>
</dbReference>
<comment type="caution">
    <text evidence="1">The sequence shown here is derived from an EMBL/GenBank/DDBJ whole genome shotgun (WGS) entry which is preliminary data.</text>
</comment>
<dbReference type="FunFam" id="3.40.50.880:FF:000030">
    <property type="entry name" value="Gamma-glutamyl-gamma-aminobutyrate hydrolase PuuD"/>
    <property type="match status" value="1"/>
</dbReference>
<dbReference type="InterPro" id="IPR029062">
    <property type="entry name" value="Class_I_gatase-like"/>
</dbReference>
<dbReference type="GO" id="GO:0006598">
    <property type="term" value="P:polyamine catabolic process"/>
    <property type="evidence" value="ECO:0007669"/>
    <property type="project" value="TreeGrafter"/>
</dbReference>
<dbReference type="SUPFAM" id="SSF52317">
    <property type="entry name" value="Class I glutamine amidotransferase-like"/>
    <property type="match status" value="1"/>
</dbReference>
<dbReference type="EMBL" id="MLJW01002253">
    <property type="protein sequence ID" value="OIQ75169.1"/>
    <property type="molecule type" value="Genomic_DNA"/>
</dbReference>
<gene>
    <name evidence="1" type="primary">puuD_3</name>
    <name evidence="1" type="ORF">GALL_431690</name>
</gene>
<proteinExistence type="predicted"/>
<sequence>MMVLRRTKNAHTNKPPLGIPLTATHHFSDQGHTALISSPPLPRIMSSFPSPLPVVAISTDLKSIAGHPTYAVAQKYVDPLLQLAGTLPLLLPSMGCSMPVDALLDVVDGLVFSGSPSNIEPHHYGEDLSNPESPADPARDATALPLIRAAIARGMPVFGICRGFQEINVALGGSLLQEVHNTEGFDDHREDDTLDVAGQYGPAHPVHAVAGSLLAGIVGASSWQVNSLHGQGIKTLAPDLLAQAHAPDGLVEAYTHRNAPGFLLAVQWHPEWQAAQNPVSRAMYAAFGDACRQYARRRYAGALAASA</sequence>
<dbReference type="PROSITE" id="PS51273">
    <property type="entry name" value="GATASE_TYPE_1"/>
    <property type="match status" value="1"/>
</dbReference>
<name>A0A1J5PUN1_9ZZZZ</name>
<dbReference type="CDD" id="cd01745">
    <property type="entry name" value="GATase1_2"/>
    <property type="match status" value="1"/>
</dbReference>
<dbReference type="EC" id="3.5.1.94" evidence="1"/>